<name>A0ABT3ZVA6_9BACT</name>
<evidence type="ECO:0000313" key="1">
    <source>
        <dbReference type="EMBL" id="MCY1072994.1"/>
    </source>
</evidence>
<sequence length="179" mass="19853">MDLWTTNEREFRAYVEEHHWDDLDPEVPLLKPSAAEVRIGALILDLVARNTAGGITLVEFKVKASKDALAQLLLYPRAFQKALMAAGCPKVPELRVVLVSPFIDRGVVELVKLIQPPHPIHIRLCVPDGDQRIKLMSPDEPGAPAQHCWEQSEVTGRPSQVGWDMDGGLLIRGERLAAV</sequence>
<proteinExistence type="predicted"/>
<accession>A0ABT3ZVA6</accession>
<dbReference type="Gene3D" id="3.40.1350.10">
    <property type="match status" value="1"/>
</dbReference>
<gene>
    <name evidence="1" type="ORF">OV287_00730</name>
</gene>
<dbReference type="InterPro" id="IPR011856">
    <property type="entry name" value="tRNA_endonuc-like_dom_sf"/>
</dbReference>
<keyword evidence="2" id="KW-1185">Reference proteome</keyword>
<dbReference type="EMBL" id="JAPNKA010000001">
    <property type="protein sequence ID" value="MCY1072994.1"/>
    <property type="molecule type" value="Genomic_DNA"/>
</dbReference>
<dbReference type="Proteomes" id="UP001207654">
    <property type="component" value="Unassembled WGS sequence"/>
</dbReference>
<dbReference type="RefSeq" id="WP_267532014.1">
    <property type="nucleotide sequence ID" value="NZ_JAPNKA010000001.1"/>
</dbReference>
<organism evidence="1 2">
    <name type="scientific">Archangium lansingense</name>
    <dbReference type="NCBI Taxonomy" id="2995310"/>
    <lineage>
        <taxon>Bacteria</taxon>
        <taxon>Pseudomonadati</taxon>
        <taxon>Myxococcota</taxon>
        <taxon>Myxococcia</taxon>
        <taxon>Myxococcales</taxon>
        <taxon>Cystobacterineae</taxon>
        <taxon>Archangiaceae</taxon>
        <taxon>Archangium</taxon>
    </lineage>
</organism>
<comment type="caution">
    <text evidence="1">The sequence shown here is derived from an EMBL/GenBank/DDBJ whole genome shotgun (WGS) entry which is preliminary data.</text>
</comment>
<protein>
    <submittedName>
        <fullName evidence="1">Uncharacterized protein</fullName>
    </submittedName>
</protein>
<reference evidence="1 2" key="1">
    <citation type="submission" date="2022-11" db="EMBL/GenBank/DDBJ databases">
        <title>Minimal conservation of predation-associated metabolite biosynthetic gene clusters underscores biosynthetic potential of Myxococcota including descriptions for ten novel species: Archangium lansinium sp. nov., Myxococcus landrumus sp. nov., Nannocystis bai.</title>
        <authorList>
            <person name="Ahearne A."/>
            <person name="Stevens C."/>
            <person name="Phillips K."/>
        </authorList>
    </citation>
    <scope>NUCLEOTIDE SEQUENCE [LARGE SCALE GENOMIC DNA]</scope>
    <source>
        <strain evidence="1 2">MIWBW</strain>
    </source>
</reference>
<evidence type="ECO:0000313" key="2">
    <source>
        <dbReference type="Proteomes" id="UP001207654"/>
    </source>
</evidence>